<dbReference type="KEGG" id="kmx:KLMA_10628"/>
<evidence type="ECO:0000256" key="4">
    <source>
        <dbReference type="ARBA" id="ARBA00023242"/>
    </source>
</evidence>
<dbReference type="VEuPathDB" id="FungiDB:KLMA_10628"/>
<keyword evidence="2" id="KW-0433">Leucine-rich repeat</keyword>
<dbReference type="Gene3D" id="3.80.10.10">
    <property type="entry name" value="Ribonuclease Inhibitor"/>
    <property type="match status" value="2"/>
</dbReference>
<dbReference type="FunFam" id="3.80.10.10:FF:000055">
    <property type="entry name" value="Protein phosphatase 1 regulatory subunit 7"/>
    <property type="match status" value="1"/>
</dbReference>
<dbReference type="PANTHER" id="PTHR45973:SF23">
    <property type="entry name" value="PROTEIN PHOSPHATASE 1 REGULATORY SUBUNIT 7"/>
    <property type="match status" value="1"/>
</dbReference>
<dbReference type="Pfam" id="PF13855">
    <property type="entry name" value="LRR_8"/>
    <property type="match status" value="1"/>
</dbReference>
<feature type="compositionally biased region" description="Polar residues" evidence="6">
    <location>
        <begin position="25"/>
        <end position="43"/>
    </location>
</feature>
<comment type="subcellular location">
    <subcellularLocation>
        <location evidence="1">Nucleus</location>
    </subcellularLocation>
</comment>
<dbReference type="InterPro" id="IPR001611">
    <property type="entry name" value="Leu-rich_rpt"/>
</dbReference>
<keyword evidence="4" id="KW-0539">Nucleus</keyword>
<dbReference type="PANTHER" id="PTHR45973">
    <property type="entry name" value="PROTEIN PHOSPHATASE 1 REGULATORY SUBUNIT SDS22-RELATED"/>
    <property type="match status" value="1"/>
</dbReference>
<dbReference type="RefSeq" id="XP_022674141.1">
    <property type="nucleotide sequence ID" value="XM_022822307.1"/>
</dbReference>
<keyword evidence="3" id="KW-0677">Repeat</keyword>
<name>W0T4B5_KLUMD</name>
<dbReference type="InterPro" id="IPR025875">
    <property type="entry name" value="Leu-rich_rpt_4"/>
</dbReference>
<evidence type="ECO:0000256" key="1">
    <source>
        <dbReference type="ARBA" id="ARBA00004123"/>
    </source>
</evidence>
<evidence type="ECO:0000256" key="6">
    <source>
        <dbReference type="SAM" id="MobiDB-lite"/>
    </source>
</evidence>
<evidence type="ECO:0000256" key="5">
    <source>
        <dbReference type="ARBA" id="ARBA00023460"/>
    </source>
</evidence>
<dbReference type="Pfam" id="PF13516">
    <property type="entry name" value="LRR_6"/>
    <property type="match status" value="1"/>
</dbReference>
<feature type="compositionally biased region" description="Acidic residues" evidence="6">
    <location>
        <begin position="13"/>
        <end position="24"/>
    </location>
</feature>
<dbReference type="InterPro" id="IPR050576">
    <property type="entry name" value="Cilia_flagella_integrity"/>
</dbReference>
<comment type="similarity">
    <text evidence="5">Belongs to the SDS22 family.</text>
</comment>
<dbReference type="InterPro" id="IPR003591">
    <property type="entry name" value="Leu-rich_rpt_typical-subtyp"/>
</dbReference>
<proteinExistence type="inferred from homology"/>
<dbReference type="Pfam" id="PF12799">
    <property type="entry name" value="LRR_4"/>
    <property type="match status" value="1"/>
</dbReference>
<dbReference type="OrthoDB" id="266138at2759"/>
<dbReference type="GO" id="GO:0005634">
    <property type="term" value="C:nucleus"/>
    <property type="evidence" value="ECO:0007669"/>
    <property type="project" value="UniProtKB-SubCell"/>
</dbReference>
<dbReference type="GeneID" id="34714285"/>
<gene>
    <name evidence="7" type="primary">SDS22</name>
    <name evidence="7" type="ORF">KLMA_10628</name>
</gene>
<evidence type="ECO:0000256" key="2">
    <source>
        <dbReference type="ARBA" id="ARBA00022614"/>
    </source>
</evidence>
<evidence type="ECO:0000313" key="7">
    <source>
        <dbReference type="EMBL" id="BAO38250.1"/>
    </source>
</evidence>
<sequence length="365" mass="42017">MPQMSHNNRVLSDSEEEHSDEDQQIVDSTNKLQLQSTNNEGSTLHTEIIPDEHPEYISADAELAAEIPDDADVIDLVHLKVQALEDLNLIRFKNLKRLYLRQNLIESIAELEVLPLEKMEEIDLYDNRIKHISKSVNLFPNLKTLDLSFNKIRNIKNVDKLVNLENLYFVQNKISKIENLSTLKNLKNLELGGNRISEIGPDDLKGLDNLTEIWLGKNSISRLMNLSHLKNLRILSIQSNKIKKMEGLEDLENLEELYLSHNFITKIEGLEKNTKLTTLDVTGNRLTKIENLKHLVHLTDLWASDNQIDQSFESLGEELGHLPEFETIYLEGNPIQTKNRTQYRRKLVLNLGESLQKIDATYVRA</sequence>
<dbReference type="EMBL" id="AP012213">
    <property type="protein sequence ID" value="BAO38250.1"/>
    <property type="molecule type" value="Genomic_DNA"/>
</dbReference>
<feature type="compositionally biased region" description="Polar residues" evidence="6">
    <location>
        <begin position="1"/>
        <end position="11"/>
    </location>
</feature>
<accession>W0T4B5</accession>
<evidence type="ECO:0000313" key="8">
    <source>
        <dbReference type="Proteomes" id="UP000065495"/>
    </source>
</evidence>
<protein>
    <submittedName>
        <fullName evidence="7">Protein phosphatase 1 regulatory subunit SDS22</fullName>
    </submittedName>
</protein>
<evidence type="ECO:0000256" key="3">
    <source>
        <dbReference type="ARBA" id="ARBA00022737"/>
    </source>
</evidence>
<dbReference type="SUPFAM" id="SSF52058">
    <property type="entry name" value="L domain-like"/>
    <property type="match status" value="1"/>
</dbReference>
<feature type="region of interest" description="Disordered" evidence="6">
    <location>
        <begin position="1"/>
        <end position="43"/>
    </location>
</feature>
<dbReference type="SMART" id="SM00365">
    <property type="entry name" value="LRR_SD22"/>
    <property type="match status" value="10"/>
</dbReference>
<dbReference type="PROSITE" id="PS51450">
    <property type="entry name" value="LRR"/>
    <property type="match status" value="8"/>
</dbReference>
<dbReference type="AlphaFoldDB" id="W0T4B5"/>
<reference evidence="7 8" key="1">
    <citation type="journal article" date="2015" name="Biotechnol. Biofuels">
        <title>Genetic basis of the highly efficient yeast Kluyveromyces marxianus: complete genome sequence and transcriptome analyses.</title>
        <authorList>
            <person name="Lertwattanasakul N."/>
            <person name="Kosaka T."/>
            <person name="Hosoyama A."/>
            <person name="Suzuki Y."/>
            <person name="Rodrussamee N."/>
            <person name="Matsutani M."/>
            <person name="Murata M."/>
            <person name="Fujimoto N."/>
            <person name="Suprayogi"/>
            <person name="Tsuchikane K."/>
            <person name="Limtong S."/>
            <person name="Fujita N."/>
            <person name="Yamada M."/>
        </authorList>
    </citation>
    <scope>NUCLEOTIDE SEQUENCE [LARGE SCALE GENOMIC DNA]</scope>
    <source>
        <strain evidence="8">DMKU3-1042 / BCC 29191 / NBRC 104275</strain>
    </source>
</reference>
<dbReference type="SMART" id="SM00369">
    <property type="entry name" value="LRR_TYP"/>
    <property type="match status" value="7"/>
</dbReference>
<organism evidence="7 8">
    <name type="scientific">Kluyveromyces marxianus (strain DMKU3-1042 / BCC 29191 / NBRC 104275)</name>
    <name type="common">Yeast</name>
    <name type="synonym">Candida kefyr</name>
    <dbReference type="NCBI Taxonomy" id="1003335"/>
    <lineage>
        <taxon>Eukaryota</taxon>
        <taxon>Fungi</taxon>
        <taxon>Dikarya</taxon>
        <taxon>Ascomycota</taxon>
        <taxon>Saccharomycotina</taxon>
        <taxon>Saccharomycetes</taxon>
        <taxon>Saccharomycetales</taxon>
        <taxon>Saccharomycetaceae</taxon>
        <taxon>Kluyveromyces</taxon>
    </lineage>
</organism>
<dbReference type="InterPro" id="IPR032675">
    <property type="entry name" value="LRR_dom_sf"/>
</dbReference>
<dbReference type="Proteomes" id="UP000065495">
    <property type="component" value="Chromosome 1"/>
</dbReference>